<feature type="region of interest" description="Disordered" evidence="1">
    <location>
        <begin position="46"/>
        <end position="110"/>
    </location>
</feature>
<evidence type="ECO:0000313" key="3">
    <source>
        <dbReference type="EMBL" id="KAL3086891.1"/>
    </source>
</evidence>
<gene>
    <name evidence="3" type="ORF">niasHT_030970</name>
</gene>
<dbReference type="EMBL" id="JBICBT010001030">
    <property type="protein sequence ID" value="KAL3086891.1"/>
    <property type="molecule type" value="Genomic_DNA"/>
</dbReference>
<sequence length="225" mass="25306">MNELFLAEPMLLIAFLITCCLPSPPTHFSFSSFAVPRPVLVSSATGRRAGGVGAASKRRRLCPEANNNNYQSATSNKNKQYPSSPPPTKSNRSTENSANSPPGAAPTTKSCLRLRHRRRNGFHNHHKQWAAASAAALLKPSHQNHKDFISSYADICTSHSRSFVTNTRMTDNQQMEELRKQEDQLWHKMGEVKDEKQREKLNTELQEVQGKLNTIYGQMKDKKTE</sequence>
<feature type="compositionally biased region" description="Polar residues" evidence="1">
    <location>
        <begin position="65"/>
        <end position="82"/>
    </location>
</feature>
<evidence type="ECO:0000256" key="1">
    <source>
        <dbReference type="SAM" id="MobiDB-lite"/>
    </source>
</evidence>
<comment type="caution">
    <text evidence="3">The sequence shown here is derived from an EMBL/GenBank/DDBJ whole genome shotgun (WGS) entry which is preliminary data.</text>
</comment>
<proteinExistence type="predicted"/>
<reference evidence="3 4" key="1">
    <citation type="submission" date="2024-10" db="EMBL/GenBank/DDBJ databases">
        <authorList>
            <person name="Kim D."/>
        </authorList>
    </citation>
    <scope>NUCLEOTIDE SEQUENCE [LARGE SCALE GENOMIC DNA]</scope>
    <source>
        <strain evidence="3">BH-2024</strain>
    </source>
</reference>
<keyword evidence="2" id="KW-0732">Signal</keyword>
<feature type="chain" id="PRO_5044761866" evidence="2">
    <location>
        <begin position="23"/>
        <end position="225"/>
    </location>
</feature>
<name>A0ABD2J8E8_9BILA</name>
<feature type="signal peptide" evidence="2">
    <location>
        <begin position="1"/>
        <end position="22"/>
    </location>
</feature>
<keyword evidence="4" id="KW-1185">Reference proteome</keyword>
<dbReference type="Proteomes" id="UP001620626">
    <property type="component" value="Unassembled WGS sequence"/>
</dbReference>
<dbReference type="AlphaFoldDB" id="A0ABD2J8E8"/>
<evidence type="ECO:0000313" key="4">
    <source>
        <dbReference type="Proteomes" id="UP001620626"/>
    </source>
</evidence>
<organism evidence="3 4">
    <name type="scientific">Heterodera trifolii</name>
    <dbReference type="NCBI Taxonomy" id="157864"/>
    <lineage>
        <taxon>Eukaryota</taxon>
        <taxon>Metazoa</taxon>
        <taxon>Ecdysozoa</taxon>
        <taxon>Nematoda</taxon>
        <taxon>Chromadorea</taxon>
        <taxon>Rhabditida</taxon>
        <taxon>Tylenchina</taxon>
        <taxon>Tylenchomorpha</taxon>
        <taxon>Tylenchoidea</taxon>
        <taxon>Heteroderidae</taxon>
        <taxon>Heteroderinae</taxon>
        <taxon>Heterodera</taxon>
    </lineage>
</organism>
<protein>
    <submittedName>
        <fullName evidence="3">Uncharacterized protein</fullName>
    </submittedName>
</protein>
<evidence type="ECO:0000256" key="2">
    <source>
        <dbReference type="SAM" id="SignalP"/>
    </source>
</evidence>
<accession>A0ABD2J8E8</accession>
<feature type="compositionally biased region" description="Polar residues" evidence="1">
    <location>
        <begin position="89"/>
        <end position="100"/>
    </location>
</feature>